<dbReference type="RefSeq" id="XP_055893940.1">
    <property type="nucleotide sequence ID" value="XM_056037965.1"/>
</dbReference>
<dbReference type="GO" id="GO:0046872">
    <property type="term" value="F:metal ion binding"/>
    <property type="evidence" value="ECO:0007669"/>
    <property type="project" value="UniProtKB-KW"/>
</dbReference>
<dbReference type="Pfam" id="PF00128">
    <property type="entry name" value="Alpha-amylase"/>
    <property type="match status" value="1"/>
</dbReference>
<organism evidence="17 18">
    <name type="scientific">Biomphalaria glabrata</name>
    <name type="common">Bloodfluke planorb</name>
    <name type="synonym">Freshwater snail</name>
    <dbReference type="NCBI Taxonomy" id="6526"/>
    <lineage>
        <taxon>Eukaryota</taxon>
        <taxon>Metazoa</taxon>
        <taxon>Spiralia</taxon>
        <taxon>Lophotrochozoa</taxon>
        <taxon>Mollusca</taxon>
        <taxon>Gastropoda</taxon>
        <taxon>Heterobranchia</taxon>
        <taxon>Euthyneura</taxon>
        <taxon>Panpulmonata</taxon>
        <taxon>Hygrophila</taxon>
        <taxon>Lymnaeoidea</taxon>
        <taxon>Planorbidae</taxon>
        <taxon>Biomphalaria</taxon>
    </lineage>
</organism>
<evidence type="ECO:0000259" key="16">
    <source>
        <dbReference type="SMART" id="SM00642"/>
    </source>
</evidence>
<dbReference type="GO" id="GO:0004556">
    <property type="term" value="F:alpha-amylase activity"/>
    <property type="evidence" value="ECO:0007669"/>
    <property type="project" value="UniProtKB-UniRule"/>
</dbReference>
<evidence type="ECO:0000256" key="11">
    <source>
        <dbReference type="ARBA" id="ARBA00023295"/>
    </source>
</evidence>
<evidence type="ECO:0000256" key="8">
    <source>
        <dbReference type="ARBA" id="ARBA00022837"/>
    </source>
</evidence>
<dbReference type="InterPro" id="IPR013780">
    <property type="entry name" value="Glyco_hydro_b"/>
</dbReference>
<feature type="domain" description="Glycosyl hydrolase family 13 catalytic" evidence="16">
    <location>
        <begin position="46"/>
        <end position="404"/>
    </location>
</feature>
<dbReference type="SUPFAM" id="SSF51011">
    <property type="entry name" value="Glycosyl hydrolase domain"/>
    <property type="match status" value="1"/>
</dbReference>
<dbReference type="InterPro" id="IPR006047">
    <property type="entry name" value="GH13_cat_dom"/>
</dbReference>
<evidence type="ECO:0000256" key="12">
    <source>
        <dbReference type="RuleBase" id="RU003615"/>
    </source>
</evidence>
<evidence type="ECO:0000256" key="4">
    <source>
        <dbReference type="ARBA" id="ARBA00008061"/>
    </source>
</evidence>
<evidence type="ECO:0000256" key="14">
    <source>
        <dbReference type="SAM" id="SignalP"/>
    </source>
</evidence>
<dbReference type="AlphaFoldDB" id="A0A9W3B397"/>
<dbReference type="InterPro" id="IPR006046">
    <property type="entry name" value="Alpha_amylase"/>
</dbReference>
<feature type="chain" id="PRO_5040749332" description="Alpha-amylase" evidence="14">
    <location>
        <begin position="34"/>
        <end position="698"/>
    </location>
</feature>
<name>A0A9W3B397_BIOGL</name>
<dbReference type="EC" id="3.2.1.1" evidence="5 13"/>
<dbReference type="SUPFAM" id="SSF51445">
    <property type="entry name" value="(Trans)glycosidases"/>
    <property type="match status" value="1"/>
</dbReference>
<comment type="catalytic activity">
    <reaction evidence="1 13">
        <text>Endohydrolysis of (1-&gt;4)-alpha-D-glucosidic linkages in polysaccharides containing three or more (1-&gt;4)-alpha-linked D-glucose units.</text>
        <dbReference type="EC" id="3.2.1.1"/>
    </reaction>
</comment>
<keyword evidence="14" id="KW-0732">Signal</keyword>
<evidence type="ECO:0000313" key="17">
    <source>
        <dbReference type="Proteomes" id="UP001165740"/>
    </source>
</evidence>
<accession>A0A9W3B397</accession>
<proteinExistence type="inferred from homology"/>
<dbReference type="Proteomes" id="UP001165740">
    <property type="component" value="Chromosome 8"/>
</dbReference>
<evidence type="ECO:0000256" key="10">
    <source>
        <dbReference type="ARBA" id="ARBA00023277"/>
    </source>
</evidence>
<evidence type="ECO:0000256" key="9">
    <source>
        <dbReference type="ARBA" id="ARBA00023214"/>
    </source>
</evidence>
<dbReference type="InterPro" id="IPR017853">
    <property type="entry name" value="GH"/>
</dbReference>
<evidence type="ECO:0000256" key="3">
    <source>
        <dbReference type="ARBA" id="ARBA00001923"/>
    </source>
</evidence>
<keyword evidence="7 13" id="KW-0378">Hydrolase</keyword>
<evidence type="ECO:0000259" key="15">
    <source>
        <dbReference type="SMART" id="SM00632"/>
    </source>
</evidence>
<comment type="similarity">
    <text evidence="4 12">Belongs to the glycosyl hydrolase 13 family.</text>
</comment>
<keyword evidence="8" id="KW-0106">Calcium</keyword>
<evidence type="ECO:0000256" key="2">
    <source>
        <dbReference type="ARBA" id="ARBA00001913"/>
    </source>
</evidence>
<evidence type="ECO:0000256" key="1">
    <source>
        <dbReference type="ARBA" id="ARBA00000548"/>
    </source>
</evidence>
<dbReference type="GO" id="GO:0005975">
    <property type="term" value="P:carbohydrate metabolic process"/>
    <property type="evidence" value="ECO:0007669"/>
    <property type="project" value="InterPro"/>
</dbReference>
<dbReference type="Gene3D" id="2.60.40.1180">
    <property type="entry name" value="Golgi alpha-mannosidase II"/>
    <property type="match status" value="1"/>
</dbReference>
<evidence type="ECO:0000256" key="5">
    <source>
        <dbReference type="ARBA" id="ARBA00012595"/>
    </source>
</evidence>
<dbReference type="SMART" id="SM00642">
    <property type="entry name" value="Aamy"/>
    <property type="match status" value="1"/>
</dbReference>
<comment type="cofactor">
    <cofactor evidence="3">
        <name>chloride</name>
        <dbReference type="ChEBI" id="CHEBI:17996"/>
    </cofactor>
</comment>
<keyword evidence="11 13" id="KW-0326">Glycosidase</keyword>
<keyword evidence="10 13" id="KW-0119">Carbohydrate metabolism</keyword>
<dbReference type="OrthoDB" id="550577at2759"/>
<comment type="cofactor">
    <cofactor evidence="2">
        <name>Ca(2+)</name>
        <dbReference type="ChEBI" id="CHEBI:29108"/>
    </cofactor>
</comment>
<keyword evidence="9" id="KW-0868">Chloride</keyword>
<protein>
    <recommendedName>
        <fullName evidence="5 13">Alpha-amylase</fullName>
        <ecNumber evidence="5 13">3.2.1.1</ecNumber>
    </recommendedName>
</protein>
<dbReference type="InterPro" id="IPR031319">
    <property type="entry name" value="A-amylase_C"/>
</dbReference>
<dbReference type="CDD" id="cd11317">
    <property type="entry name" value="AmyAc_bac_euk_AmyA"/>
    <property type="match status" value="1"/>
</dbReference>
<evidence type="ECO:0000313" key="18">
    <source>
        <dbReference type="RefSeq" id="XP_055893940.1"/>
    </source>
</evidence>
<dbReference type="SMART" id="SM00632">
    <property type="entry name" value="Aamy_C"/>
    <property type="match status" value="1"/>
</dbReference>
<reference evidence="18" key="1">
    <citation type="submission" date="2025-08" db="UniProtKB">
        <authorList>
            <consortium name="RefSeq"/>
        </authorList>
    </citation>
    <scope>IDENTIFICATION</scope>
</reference>
<feature type="domain" description="Alpha-amylase C-terminal" evidence="15">
    <location>
        <begin position="413"/>
        <end position="490"/>
    </location>
</feature>
<evidence type="ECO:0000256" key="13">
    <source>
        <dbReference type="RuleBase" id="RU361134"/>
    </source>
</evidence>
<feature type="signal peptide" evidence="14">
    <location>
        <begin position="1"/>
        <end position="33"/>
    </location>
</feature>
<sequence length="698" mass="78699">MNVSFEMLTDKNLVTGAMLTVLLLLLALSGVRGQLPYHDAHCGNKQVIVHLFNWKWKDIALECERFLGPKGFCGVQISPPNEHLVERPNRPWSERYAPVSYKLTSRSGTEAELRDMVNRCKRVGVRIYADIVINHMAGVGFSGVGSAGSHFDANKREFSGVPYSISDFNMVGRCPNSDNNIHNYDDVNDVRNCNMGGLTDLWQEKEWVRGKIADYMNSLIDIGLAGFRVDAAKHMWPGDLDVIWARLHNVDGGRPFVYQEVIAGGAVHASEYYHLGYVTEFNYGEQLKYAINHFENLRGVVHLDWGMAPTEHAFVFMDNHDNQRGGQLHFDNPVEYKRAVAFTLAFNYGFARVMSSYYFTDRSQPPPHDGDTIKDVTINADGSCGNGWVCEHRWKVIANMVRYRNDVLNTGIENWNVQEDVMWFTRGNVGFFAMGKTNFNKHIYTGLPAGQYCDLISDCTKKFNVDSNGMADISPHDGHEPFVAFTTKSKNVARSTAAVHLDEYVPPSLSDNKTTIIFIKAELPDGQDLFIRGGIDHARRQGCDLMDARLSGCSLPIRHLTVGNDTYFQKFNTWSKGDNYLDWYGTELHQGEYNHQRPYGTPAVLTTNRTDEPDYSPYNTFGHGYWMVAVEMDCARTQNGYFEIKAMVNGAWETDVSSPTCSGNGGGAWPYHTNNHWARCGYRNVFQYGSGTCSITTL</sequence>
<evidence type="ECO:0000256" key="6">
    <source>
        <dbReference type="ARBA" id="ARBA00022723"/>
    </source>
</evidence>
<dbReference type="GeneID" id="106058208"/>
<gene>
    <name evidence="18" type="primary">LOC106058208</name>
</gene>
<evidence type="ECO:0000256" key="7">
    <source>
        <dbReference type="ARBA" id="ARBA00022801"/>
    </source>
</evidence>
<dbReference type="PRINTS" id="PR00110">
    <property type="entry name" value="ALPHAAMYLASE"/>
</dbReference>
<dbReference type="Gene3D" id="3.20.20.80">
    <property type="entry name" value="Glycosidases"/>
    <property type="match status" value="1"/>
</dbReference>
<keyword evidence="6" id="KW-0479">Metal-binding</keyword>
<dbReference type="PANTHER" id="PTHR43447">
    <property type="entry name" value="ALPHA-AMYLASE"/>
    <property type="match status" value="1"/>
</dbReference>
<keyword evidence="17" id="KW-1185">Reference proteome</keyword>